<gene>
    <name evidence="2" type="ORF">DS031_03525</name>
</gene>
<dbReference type="Pfam" id="PF01966">
    <property type="entry name" value="HD"/>
    <property type="match status" value="1"/>
</dbReference>
<dbReference type="EMBL" id="QOCW01000002">
    <property type="protein sequence ID" value="RBW71075.1"/>
    <property type="molecule type" value="Genomic_DNA"/>
</dbReference>
<evidence type="ECO:0000313" key="2">
    <source>
        <dbReference type="EMBL" id="RBW71075.1"/>
    </source>
</evidence>
<sequence length="177" mass="20215">MRHVTLTELFTHPIADKFLSRSGKAHAIAVAFHAFHFAKKNNVCVDLATKAALLHDIGHYTWYRNGKWDFELYKKYDIHAIKGAERAHKLLIRCGEHPASAKEIALAVLLHTDSYLPDGELQLSSLQKVVALADKADEEPKGNHHYRKINQERALQSIKRLDEMVEEELENQIKKSV</sequence>
<protein>
    <submittedName>
        <fullName evidence="2">Phosphohydrolase</fullName>
    </submittedName>
</protein>
<evidence type="ECO:0000313" key="3">
    <source>
        <dbReference type="Proteomes" id="UP000253314"/>
    </source>
</evidence>
<dbReference type="InterPro" id="IPR003607">
    <property type="entry name" value="HD/PDEase_dom"/>
</dbReference>
<name>A0A366Y134_9BACI</name>
<reference evidence="2 3" key="1">
    <citation type="submission" date="2018-07" db="EMBL/GenBank/DDBJ databases">
        <title>Lottiidibacillus patelloidae gen. nov., sp. nov., isolated from the intestinal tract of a marine limpet and the reclassification of B. taeanensis BH030017T, B. algicola KMM 3737T and B. hwajinpoensis SW-72T as genus Lottiidibacillus.</title>
        <authorList>
            <person name="Liu R."/>
            <person name="Huang Z."/>
        </authorList>
    </citation>
    <scope>NUCLEOTIDE SEQUENCE [LARGE SCALE GENOMIC DNA]</scope>
    <source>
        <strain evidence="2 3">BH030017</strain>
    </source>
</reference>
<dbReference type="CDD" id="cd00077">
    <property type="entry name" value="HDc"/>
    <property type="match status" value="1"/>
</dbReference>
<dbReference type="RefSeq" id="WP_113804555.1">
    <property type="nucleotide sequence ID" value="NZ_QOCW01000002.1"/>
</dbReference>
<comment type="caution">
    <text evidence="2">The sequence shown here is derived from an EMBL/GenBank/DDBJ whole genome shotgun (WGS) entry which is preliminary data.</text>
</comment>
<proteinExistence type="predicted"/>
<dbReference type="PROSITE" id="PS51831">
    <property type="entry name" value="HD"/>
    <property type="match status" value="1"/>
</dbReference>
<dbReference type="SMART" id="SM00471">
    <property type="entry name" value="HDc"/>
    <property type="match status" value="1"/>
</dbReference>
<dbReference type="Proteomes" id="UP000253314">
    <property type="component" value="Unassembled WGS sequence"/>
</dbReference>
<organism evidence="2 3">
    <name type="scientific">Bacillus taeanensis</name>
    <dbReference type="NCBI Taxonomy" id="273032"/>
    <lineage>
        <taxon>Bacteria</taxon>
        <taxon>Bacillati</taxon>
        <taxon>Bacillota</taxon>
        <taxon>Bacilli</taxon>
        <taxon>Bacillales</taxon>
        <taxon>Bacillaceae</taxon>
        <taxon>Bacillus</taxon>
    </lineage>
</organism>
<keyword evidence="2" id="KW-0378">Hydrolase</keyword>
<dbReference type="NCBIfam" id="TIGR00277">
    <property type="entry name" value="HDIG"/>
    <property type="match status" value="1"/>
</dbReference>
<accession>A0A366Y134</accession>
<dbReference type="SUPFAM" id="SSF109604">
    <property type="entry name" value="HD-domain/PDEase-like"/>
    <property type="match status" value="1"/>
</dbReference>
<feature type="domain" description="HD" evidence="1">
    <location>
        <begin position="23"/>
        <end position="139"/>
    </location>
</feature>
<dbReference type="InterPro" id="IPR006674">
    <property type="entry name" value="HD_domain"/>
</dbReference>
<evidence type="ECO:0000259" key="1">
    <source>
        <dbReference type="PROSITE" id="PS51831"/>
    </source>
</evidence>
<dbReference type="OrthoDB" id="2352233at2"/>
<dbReference type="GO" id="GO:0016787">
    <property type="term" value="F:hydrolase activity"/>
    <property type="evidence" value="ECO:0007669"/>
    <property type="project" value="UniProtKB-KW"/>
</dbReference>
<dbReference type="AlphaFoldDB" id="A0A366Y134"/>
<dbReference type="InterPro" id="IPR006675">
    <property type="entry name" value="HDIG_dom"/>
</dbReference>
<keyword evidence="3" id="KW-1185">Reference proteome</keyword>
<dbReference type="Gene3D" id="1.10.3210.10">
    <property type="entry name" value="Hypothetical protein af1432"/>
    <property type="match status" value="1"/>
</dbReference>